<dbReference type="GO" id="GO:0005524">
    <property type="term" value="F:ATP binding"/>
    <property type="evidence" value="ECO:0007669"/>
    <property type="project" value="UniProtKB-KW"/>
</dbReference>
<dbReference type="Proteomes" id="UP000638560">
    <property type="component" value="Unassembled WGS sequence"/>
</dbReference>
<feature type="domain" description="ABC transporter" evidence="10">
    <location>
        <begin position="6"/>
        <end position="237"/>
    </location>
</feature>
<evidence type="ECO:0000256" key="5">
    <source>
        <dbReference type="ARBA" id="ARBA00022840"/>
    </source>
</evidence>
<evidence type="ECO:0000313" key="11">
    <source>
        <dbReference type="EMBL" id="MBF9129090.1"/>
    </source>
</evidence>
<dbReference type="PANTHER" id="PTHR42711:SF19">
    <property type="entry name" value="DOXORUBICIN RESISTANCE ATP-BINDING PROTEIN DRRA"/>
    <property type="match status" value="1"/>
</dbReference>
<comment type="similarity">
    <text evidence="9">Belongs to the ABC transporter superfamily. Drug exporter-1 (DrugE1) (TC 3.A.1.105) family.</text>
</comment>
<keyword evidence="3" id="KW-1003">Cell membrane</keyword>
<evidence type="ECO:0000256" key="1">
    <source>
        <dbReference type="ARBA" id="ARBA00004413"/>
    </source>
</evidence>
<keyword evidence="12" id="KW-1185">Reference proteome</keyword>
<dbReference type="SMART" id="SM00382">
    <property type="entry name" value="AAA"/>
    <property type="match status" value="1"/>
</dbReference>
<dbReference type="PROSITE" id="PS50893">
    <property type="entry name" value="ABC_TRANSPORTER_2"/>
    <property type="match status" value="1"/>
</dbReference>
<comment type="caution">
    <text evidence="11">The sequence shown here is derived from an EMBL/GenBank/DDBJ whole genome shotgun (WGS) entry which is preliminary data.</text>
</comment>
<evidence type="ECO:0000259" key="10">
    <source>
        <dbReference type="PROSITE" id="PS50893"/>
    </source>
</evidence>
<keyword evidence="5 11" id="KW-0067">ATP-binding</keyword>
<evidence type="ECO:0000256" key="3">
    <source>
        <dbReference type="ARBA" id="ARBA00022475"/>
    </source>
</evidence>
<dbReference type="InterPro" id="IPR027417">
    <property type="entry name" value="P-loop_NTPase"/>
</dbReference>
<dbReference type="EMBL" id="JADPUN010000103">
    <property type="protein sequence ID" value="MBF9129090.1"/>
    <property type="molecule type" value="Genomic_DNA"/>
</dbReference>
<comment type="subcellular location">
    <subcellularLocation>
        <location evidence="1">Cell membrane</location>
        <topology evidence="1">Peripheral membrane protein</topology>
        <orientation evidence="1">Cytoplasmic side</orientation>
    </subcellularLocation>
</comment>
<evidence type="ECO:0000256" key="4">
    <source>
        <dbReference type="ARBA" id="ARBA00022741"/>
    </source>
</evidence>
<evidence type="ECO:0000313" key="12">
    <source>
        <dbReference type="Proteomes" id="UP000638560"/>
    </source>
</evidence>
<gene>
    <name evidence="11" type="ORF">I0C86_08860</name>
</gene>
<keyword evidence="7" id="KW-0472">Membrane</keyword>
<keyword evidence="2" id="KW-0813">Transport</keyword>
<keyword evidence="4" id="KW-0547">Nucleotide-binding</keyword>
<dbReference type="PROSITE" id="PS00211">
    <property type="entry name" value="ABC_TRANSPORTER_1"/>
    <property type="match status" value="1"/>
</dbReference>
<accession>A0ABS0GSC7</accession>
<evidence type="ECO:0000256" key="6">
    <source>
        <dbReference type="ARBA" id="ARBA00022967"/>
    </source>
</evidence>
<dbReference type="Pfam" id="PF00005">
    <property type="entry name" value="ABC_tran"/>
    <property type="match status" value="1"/>
</dbReference>
<dbReference type="Gene3D" id="3.40.50.300">
    <property type="entry name" value="P-loop containing nucleotide triphosphate hydrolases"/>
    <property type="match status" value="1"/>
</dbReference>
<dbReference type="InterPro" id="IPR003439">
    <property type="entry name" value="ABC_transporter-like_ATP-bd"/>
</dbReference>
<protein>
    <submittedName>
        <fullName evidence="11">ATP-binding cassette domain-containing protein</fullName>
    </submittedName>
</protein>
<dbReference type="InterPro" id="IPR017871">
    <property type="entry name" value="ABC_transporter-like_CS"/>
</dbReference>
<dbReference type="NCBIfam" id="TIGR01188">
    <property type="entry name" value="drrA"/>
    <property type="match status" value="1"/>
</dbReference>
<evidence type="ECO:0000256" key="2">
    <source>
        <dbReference type="ARBA" id="ARBA00022448"/>
    </source>
</evidence>
<dbReference type="InterPro" id="IPR003593">
    <property type="entry name" value="AAA+_ATPase"/>
</dbReference>
<keyword evidence="6" id="KW-1278">Translocase</keyword>
<evidence type="ECO:0000256" key="8">
    <source>
        <dbReference type="ARBA" id="ARBA00023251"/>
    </source>
</evidence>
<sequence length="320" mass="34775">MSDPIVTVDEVTKQFRDGTRALDGLSLTIPRGIIYGLLGPNGAGKTTLIRILATLLRPDSGTVRIAGFDVTRHPTAVRDRIGLAGQFAAVDDHLTGRENIAMIGRLYGLPRREANARTEQVLQRIHLADAADRPVRTYSGGMRRRIDLAASLVGRPQVLFLDEPTTGVDPASRQDLWHLVRDLAAEGTTVLLTTQYLDEADQLAGRIAVINHGRLLTEGTATELKDRTGGAVVELDIAAGQRDVTLRALEPLDAQFATDRGRIVLPAPDGPLTLRHALRLLDQADITPTDVALHRPTLDDVFLTLTRPNTTDRIAARRAA</sequence>
<reference evidence="11 12" key="1">
    <citation type="submission" date="2020-11" db="EMBL/GenBank/DDBJ databases">
        <title>A novel isolate from a Black sea contaminated sediment with potential to produce alkanes: Plantactinospora alkalitolerans sp. nov.</title>
        <authorList>
            <person name="Carro L."/>
            <person name="Veyisoglu A."/>
            <person name="Guven K."/>
            <person name="Schumann P."/>
            <person name="Klenk H.-P."/>
            <person name="Sahin N."/>
        </authorList>
    </citation>
    <scope>NUCLEOTIDE SEQUENCE [LARGE SCALE GENOMIC DNA]</scope>
    <source>
        <strain evidence="11 12">S1510</strain>
    </source>
</reference>
<dbReference type="RefSeq" id="WP_196200731.1">
    <property type="nucleotide sequence ID" value="NZ_JADPUN010000103.1"/>
</dbReference>
<evidence type="ECO:0000256" key="7">
    <source>
        <dbReference type="ARBA" id="ARBA00023136"/>
    </source>
</evidence>
<dbReference type="InterPro" id="IPR050763">
    <property type="entry name" value="ABC_transporter_ATP-binding"/>
</dbReference>
<organism evidence="11 12">
    <name type="scientific">Plantactinospora alkalitolerans</name>
    <dbReference type="NCBI Taxonomy" id="2789879"/>
    <lineage>
        <taxon>Bacteria</taxon>
        <taxon>Bacillati</taxon>
        <taxon>Actinomycetota</taxon>
        <taxon>Actinomycetes</taxon>
        <taxon>Micromonosporales</taxon>
        <taxon>Micromonosporaceae</taxon>
        <taxon>Plantactinospora</taxon>
    </lineage>
</organism>
<dbReference type="PANTHER" id="PTHR42711">
    <property type="entry name" value="ABC TRANSPORTER ATP-BINDING PROTEIN"/>
    <property type="match status" value="1"/>
</dbReference>
<name>A0ABS0GSC7_9ACTN</name>
<keyword evidence="8" id="KW-0046">Antibiotic resistance</keyword>
<dbReference type="SUPFAM" id="SSF52540">
    <property type="entry name" value="P-loop containing nucleoside triphosphate hydrolases"/>
    <property type="match status" value="1"/>
</dbReference>
<evidence type="ECO:0000256" key="9">
    <source>
        <dbReference type="ARBA" id="ARBA00049985"/>
    </source>
</evidence>
<dbReference type="InterPro" id="IPR005894">
    <property type="entry name" value="DrrA"/>
</dbReference>
<proteinExistence type="inferred from homology"/>